<feature type="chain" id="PRO_5020741105" description="Conjugal transfer protein TrbM" evidence="1">
    <location>
        <begin position="23"/>
        <end position="146"/>
    </location>
</feature>
<evidence type="ECO:0000313" key="3">
    <source>
        <dbReference type="Proteomes" id="UP000257039"/>
    </source>
</evidence>
<dbReference type="RefSeq" id="WP_094789950.1">
    <property type="nucleotide sequence ID" value="NZ_NDXW01000010.1"/>
</dbReference>
<dbReference type="Proteomes" id="UP000257039">
    <property type="component" value="Unassembled WGS sequence"/>
</dbReference>
<organism evidence="2 3">
    <name type="scientific">Zooshikella ganghwensis</name>
    <dbReference type="NCBI Taxonomy" id="202772"/>
    <lineage>
        <taxon>Bacteria</taxon>
        <taxon>Pseudomonadati</taxon>
        <taxon>Pseudomonadota</taxon>
        <taxon>Gammaproteobacteria</taxon>
        <taxon>Oceanospirillales</taxon>
        <taxon>Zooshikellaceae</taxon>
        <taxon>Zooshikella</taxon>
    </lineage>
</organism>
<gene>
    <name evidence="2" type="ORF">B9G39_29070</name>
</gene>
<name>A0A4P9VE53_9GAMM</name>
<dbReference type="InterPro" id="IPR009989">
    <property type="entry name" value="TrbM"/>
</dbReference>
<evidence type="ECO:0008006" key="4">
    <source>
        <dbReference type="Google" id="ProtNLM"/>
    </source>
</evidence>
<proteinExistence type="predicted"/>
<evidence type="ECO:0000256" key="1">
    <source>
        <dbReference type="SAM" id="SignalP"/>
    </source>
</evidence>
<keyword evidence="3" id="KW-1185">Reference proteome</keyword>
<comment type="caution">
    <text evidence="2">The sequence shown here is derived from an EMBL/GenBank/DDBJ whole genome shotgun (WGS) entry which is preliminary data.</text>
</comment>
<sequence>MKPLITYGFCLWLVVGVSTSHALSDEAILACGAVLCLASPAALLECDPYLNTFYAITDKKWAKQLQKRTDFLKLCPNPTIQSVASIYAVGIRDYCDATGLNRRNRRNRDGDPYILANMPADCEQFYNYSWNQLHKRPVYRNNRWYD</sequence>
<dbReference type="EMBL" id="NDXW01000010">
    <property type="protein sequence ID" value="RDH41323.1"/>
    <property type="molecule type" value="Genomic_DNA"/>
</dbReference>
<dbReference type="AlphaFoldDB" id="A0A4P9VE53"/>
<feature type="signal peptide" evidence="1">
    <location>
        <begin position="1"/>
        <end position="22"/>
    </location>
</feature>
<protein>
    <recommendedName>
        <fullName evidence="4">Conjugal transfer protein TrbM</fullName>
    </recommendedName>
</protein>
<dbReference type="Pfam" id="PF07424">
    <property type="entry name" value="TrbM"/>
    <property type="match status" value="1"/>
</dbReference>
<keyword evidence="1" id="KW-0732">Signal</keyword>
<evidence type="ECO:0000313" key="2">
    <source>
        <dbReference type="EMBL" id="RDH41323.1"/>
    </source>
</evidence>
<accession>A0A4P9VE53</accession>
<reference evidence="2 3" key="1">
    <citation type="submission" date="2017-04" db="EMBL/GenBank/DDBJ databases">
        <title>Draft genome sequence of Zooshikella ganghwensis VG4 isolated from Red Sea sediments.</title>
        <authorList>
            <person name="Rehman Z."/>
            <person name="Alam I."/>
            <person name="Kamau A."/>
            <person name="Bajic V."/>
            <person name="Leiknes T."/>
        </authorList>
    </citation>
    <scope>NUCLEOTIDE SEQUENCE [LARGE SCALE GENOMIC DNA]</scope>
    <source>
        <strain evidence="2 3">VG4</strain>
    </source>
</reference>